<evidence type="ECO:0000313" key="3">
    <source>
        <dbReference type="Proteomes" id="UP000321419"/>
    </source>
</evidence>
<gene>
    <name evidence="2" type="ORF">PES01_15910</name>
</gene>
<dbReference type="PANTHER" id="PTHR35841">
    <property type="entry name" value="PHOSPHONATES-BINDING PERIPLASMIC PROTEIN"/>
    <property type="match status" value="1"/>
</dbReference>
<dbReference type="RefSeq" id="WP_089346971.1">
    <property type="nucleotide sequence ID" value="NZ_BJUM01000013.1"/>
</dbReference>
<feature type="chain" id="PRO_5022140831" evidence="1">
    <location>
        <begin position="19"/>
        <end position="269"/>
    </location>
</feature>
<name>A0A510XUL9_9GAMM</name>
<proteinExistence type="predicted"/>
<evidence type="ECO:0000313" key="2">
    <source>
        <dbReference type="EMBL" id="GEK54746.1"/>
    </source>
</evidence>
<sequence>MKYVVVLLFLLNSSGILAQTFSFGVVPQYEPQKLNTLWQPLLSKITEKTGIKLKLVTVESIPVFEQGFAQGDYDFAYMNPWHSVIAHDKQGYIPIVKDAARHLQGVLVVNKNSNINTLEQLEGAEIAFPAPNALGASLLMRAELALLYGLTIKPIYVQTHSSVYLNVALNSTPAGGGVLGTLNQQPKNLQNKLKVIYKTRKVSRHPIVGHPRVNSKIQAQIQSAIIEIGQNPQQKHLLAGIPIVEPSKASLADYQSLTQWGLRSFYVEN</sequence>
<accession>A0A510XUL9</accession>
<comment type="caution">
    <text evidence="2">The sequence shown here is derived from an EMBL/GenBank/DDBJ whole genome shotgun (WGS) entry which is preliminary data.</text>
</comment>
<keyword evidence="1" id="KW-0732">Signal</keyword>
<organism evidence="2 3">
    <name type="scientific">Pseudoalteromonas espejiana</name>
    <dbReference type="NCBI Taxonomy" id="28107"/>
    <lineage>
        <taxon>Bacteria</taxon>
        <taxon>Pseudomonadati</taxon>
        <taxon>Pseudomonadota</taxon>
        <taxon>Gammaproteobacteria</taxon>
        <taxon>Alteromonadales</taxon>
        <taxon>Pseudoalteromonadaceae</taxon>
        <taxon>Pseudoalteromonas</taxon>
    </lineage>
</organism>
<dbReference type="Pfam" id="PF12974">
    <property type="entry name" value="Phosphonate-bd"/>
    <property type="match status" value="1"/>
</dbReference>
<dbReference type="AlphaFoldDB" id="A0A510XUL9"/>
<protein>
    <submittedName>
        <fullName evidence="2">Phosphate ABC transporter substrate-binding protein</fullName>
    </submittedName>
</protein>
<dbReference type="Gene3D" id="3.40.190.10">
    <property type="entry name" value="Periplasmic binding protein-like II"/>
    <property type="match status" value="2"/>
</dbReference>
<dbReference type="EMBL" id="BJUM01000013">
    <property type="protein sequence ID" value="GEK54746.1"/>
    <property type="molecule type" value="Genomic_DNA"/>
</dbReference>
<dbReference type="PANTHER" id="PTHR35841:SF1">
    <property type="entry name" value="PHOSPHONATES-BINDING PERIPLASMIC PROTEIN"/>
    <property type="match status" value="1"/>
</dbReference>
<dbReference type="Proteomes" id="UP000321419">
    <property type="component" value="Unassembled WGS sequence"/>
</dbReference>
<dbReference type="OrthoDB" id="5343002at2"/>
<keyword evidence="3" id="KW-1185">Reference proteome</keyword>
<dbReference type="SUPFAM" id="SSF53850">
    <property type="entry name" value="Periplasmic binding protein-like II"/>
    <property type="match status" value="1"/>
</dbReference>
<reference evidence="2 3" key="1">
    <citation type="submission" date="2019-07" db="EMBL/GenBank/DDBJ databases">
        <title>Whole genome shotgun sequence of Pseudoalteromonas espejiana NBRC 102222.</title>
        <authorList>
            <person name="Hosoyama A."/>
            <person name="Uohara A."/>
            <person name="Ohji S."/>
            <person name="Ichikawa N."/>
        </authorList>
    </citation>
    <scope>NUCLEOTIDE SEQUENCE [LARGE SCALE GENOMIC DNA]</scope>
    <source>
        <strain evidence="2 3">NBRC 102222</strain>
    </source>
</reference>
<evidence type="ECO:0000256" key="1">
    <source>
        <dbReference type="SAM" id="SignalP"/>
    </source>
</evidence>
<feature type="signal peptide" evidence="1">
    <location>
        <begin position="1"/>
        <end position="18"/>
    </location>
</feature>